<organism evidence="2 3">
    <name type="scientific">Anoxybacter fermentans</name>
    <dbReference type="NCBI Taxonomy" id="1323375"/>
    <lineage>
        <taxon>Bacteria</taxon>
        <taxon>Bacillati</taxon>
        <taxon>Bacillota</taxon>
        <taxon>Clostridia</taxon>
        <taxon>Halanaerobiales</taxon>
        <taxon>Anoxybacter</taxon>
    </lineage>
</organism>
<evidence type="ECO:0000313" key="3">
    <source>
        <dbReference type="Proteomes" id="UP000267250"/>
    </source>
</evidence>
<dbReference type="InterPro" id="IPR000086">
    <property type="entry name" value="NUDIX_hydrolase_dom"/>
</dbReference>
<reference evidence="2 3" key="1">
    <citation type="submission" date="2016-07" db="EMBL/GenBank/DDBJ databases">
        <title>Genome and transcriptome analysis of iron-reducing fermentative bacteria Anoxybacter fermentans.</title>
        <authorList>
            <person name="Zeng X."/>
            <person name="Shao Z."/>
        </authorList>
    </citation>
    <scope>NUCLEOTIDE SEQUENCE [LARGE SCALE GENOMIC DNA]</scope>
    <source>
        <strain evidence="2 3">DY22613</strain>
    </source>
</reference>
<dbReference type="AlphaFoldDB" id="A0A3Q9HQK5"/>
<dbReference type="Pfam" id="PF00293">
    <property type="entry name" value="NUDIX"/>
    <property type="match status" value="1"/>
</dbReference>
<dbReference type="Gene3D" id="3.90.79.10">
    <property type="entry name" value="Nucleoside Triphosphate Pyrophosphohydrolase"/>
    <property type="match status" value="1"/>
</dbReference>
<dbReference type="SUPFAM" id="SSF55811">
    <property type="entry name" value="Nudix"/>
    <property type="match status" value="1"/>
</dbReference>
<dbReference type="InterPro" id="IPR015797">
    <property type="entry name" value="NUDIX_hydrolase-like_dom_sf"/>
</dbReference>
<evidence type="ECO:0000313" key="2">
    <source>
        <dbReference type="EMBL" id="AZR73507.1"/>
    </source>
</evidence>
<protein>
    <recommendedName>
        <fullName evidence="1">Nudix hydrolase domain-containing protein</fullName>
    </recommendedName>
</protein>
<dbReference type="EMBL" id="CP016379">
    <property type="protein sequence ID" value="AZR73507.1"/>
    <property type="molecule type" value="Genomic_DNA"/>
</dbReference>
<evidence type="ECO:0000259" key="1">
    <source>
        <dbReference type="Pfam" id="PF00293"/>
    </source>
</evidence>
<dbReference type="KEGG" id="aft:BBF96_08985"/>
<sequence>MSELQKVTILVTRENSNSNQKELLLFKHPGDGIRIPAGTVEIEETSLEVAVRETMEKTGLEKFKVVKCIGVTEIVLPEDQYVVLRSTKVYSRPNITSFDWASFRKGIYVSYKRQENDFIQVTYDEYNKISNSDYFTYSITGWVSRDILTKK</sequence>
<accession>A0A3Q9HQK5</accession>
<keyword evidence="3" id="KW-1185">Reference proteome</keyword>
<gene>
    <name evidence="2" type="ORF">BBF96_08985</name>
</gene>
<dbReference type="RefSeq" id="WP_127016849.1">
    <property type="nucleotide sequence ID" value="NZ_CP016379.1"/>
</dbReference>
<feature type="domain" description="Nudix hydrolase" evidence="1">
    <location>
        <begin position="17"/>
        <end position="81"/>
    </location>
</feature>
<dbReference type="OrthoDB" id="5405937at2"/>
<proteinExistence type="predicted"/>
<name>A0A3Q9HQK5_9FIRM</name>
<dbReference type="Proteomes" id="UP000267250">
    <property type="component" value="Chromosome"/>
</dbReference>